<dbReference type="AlphaFoldDB" id="A0AAE0FUG7"/>
<proteinExistence type="predicted"/>
<protein>
    <submittedName>
        <fullName evidence="2">Uncharacterized protein</fullName>
    </submittedName>
</protein>
<reference evidence="2 3" key="1">
    <citation type="journal article" date="2015" name="Genome Biol. Evol.">
        <title>Comparative Genomics of a Bacterivorous Green Alga Reveals Evolutionary Causalities and Consequences of Phago-Mixotrophic Mode of Nutrition.</title>
        <authorList>
            <person name="Burns J.A."/>
            <person name="Paasch A."/>
            <person name="Narechania A."/>
            <person name="Kim E."/>
        </authorList>
    </citation>
    <scope>NUCLEOTIDE SEQUENCE [LARGE SCALE GENOMIC DNA]</scope>
    <source>
        <strain evidence="2 3">PLY_AMNH</strain>
    </source>
</reference>
<feature type="compositionally biased region" description="Basic and acidic residues" evidence="1">
    <location>
        <begin position="24"/>
        <end position="47"/>
    </location>
</feature>
<keyword evidence="3" id="KW-1185">Reference proteome</keyword>
<accession>A0AAE0FUG7</accession>
<name>A0AAE0FUG7_9CHLO</name>
<evidence type="ECO:0000313" key="2">
    <source>
        <dbReference type="EMBL" id="KAK3266257.1"/>
    </source>
</evidence>
<organism evidence="2 3">
    <name type="scientific">Cymbomonas tetramitiformis</name>
    <dbReference type="NCBI Taxonomy" id="36881"/>
    <lineage>
        <taxon>Eukaryota</taxon>
        <taxon>Viridiplantae</taxon>
        <taxon>Chlorophyta</taxon>
        <taxon>Pyramimonadophyceae</taxon>
        <taxon>Pyramimonadales</taxon>
        <taxon>Pyramimonadaceae</taxon>
        <taxon>Cymbomonas</taxon>
    </lineage>
</organism>
<gene>
    <name evidence="2" type="ORF">CYMTET_25107</name>
</gene>
<sequence>MEGEEEARATPVTTLRKRGRPKKYLTEAARREAHREVDRRQKQEKRSRAWRHKKLETETETEQEKEARAAAFKEFVKTLTPGLTANMACRMWKNSEAEGVTIPTHTSELDHLFAGINYEHLPTDIVDLGSGSKNIKRYLALRIPQAKVVCVDKEPRTQPDICVNLLDACECHRLGVYDHDCALFSCEWALCDAIFALAIASIKKVVIAHVSEQMLSNRTEARGDFFAKLAAEKRVARIEGCPIIHEPNRNGRRGQWVLVFRSERLLNKIMKPFGTKGQVRG</sequence>
<evidence type="ECO:0000256" key="1">
    <source>
        <dbReference type="SAM" id="MobiDB-lite"/>
    </source>
</evidence>
<dbReference type="Proteomes" id="UP001190700">
    <property type="component" value="Unassembled WGS sequence"/>
</dbReference>
<evidence type="ECO:0000313" key="3">
    <source>
        <dbReference type="Proteomes" id="UP001190700"/>
    </source>
</evidence>
<comment type="caution">
    <text evidence="2">The sequence shown here is derived from an EMBL/GenBank/DDBJ whole genome shotgun (WGS) entry which is preliminary data.</text>
</comment>
<feature type="region of interest" description="Disordered" evidence="1">
    <location>
        <begin position="1"/>
        <end position="62"/>
    </location>
</feature>
<dbReference type="EMBL" id="LGRX02013288">
    <property type="protein sequence ID" value="KAK3266257.1"/>
    <property type="molecule type" value="Genomic_DNA"/>
</dbReference>